<organism evidence="7 8">
    <name type="scientific">Agreia bicolorata</name>
    <dbReference type="NCBI Taxonomy" id="110935"/>
    <lineage>
        <taxon>Bacteria</taxon>
        <taxon>Bacillati</taxon>
        <taxon>Actinomycetota</taxon>
        <taxon>Actinomycetes</taxon>
        <taxon>Micrococcales</taxon>
        <taxon>Microbacteriaceae</taxon>
        <taxon>Agreia</taxon>
    </lineage>
</organism>
<dbReference type="EMBL" id="JYFC01000009">
    <property type="protein sequence ID" value="KJC63038.1"/>
    <property type="molecule type" value="Genomic_DNA"/>
</dbReference>
<evidence type="ECO:0000313" key="8">
    <source>
        <dbReference type="Proteomes" id="UP000032503"/>
    </source>
</evidence>
<feature type="signal peptide" evidence="5">
    <location>
        <begin position="1"/>
        <end position="36"/>
    </location>
</feature>
<reference evidence="7 8" key="1">
    <citation type="journal article" date="2001" name="Int. J. Syst. Evol. Microbiol.">
        <title>Agreia bicolorata gen. nov., sp. nov., to accommodate actinobacteria isolated from narrow reed grass infected by the nematode Heteroanguina graminophila.</title>
        <authorList>
            <person name="Evtushenko L.I."/>
            <person name="Dorofeeva L.V."/>
            <person name="Dobrovolskaya T.G."/>
            <person name="Streshinskaya G.M."/>
            <person name="Subbotin S.A."/>
            <person name="Tiedje J.M."/>
        </authorList>
    </citation>
    <scope>NUCLEOTIDE SEQUENCE [LARGE SCALE GENOMIC DNA]</scope>
    <source>
        <strain evidence="7 8">VKM Ac-1804</strain>
    </source>
</reference>
<dbReference type="InterPro" id="IPR051313">
    <property type="entry name" value="Bact_iron-sidero_bind"/>
</dbReference>
<feature type="chain" id="PRO_5045949920" description="Fe/B12 periplasmic-binding domain-containing protein" evidence="5">
    <location>
        <begin position="37"/>
        <end position="345"/>
    </location>
</feature>
<dbReference type="RefSeq" id="WP_044443511.1">
    <property type="nucleotide sequence ID" value="NZ_JYFC01000009.1"/>
</dbReference>
<keyword evidence="4 5" id="KW-0732">Signal</keyword>
<accession>A0ABR5CBM6</accession>
<protein>
    <recommendedName>
        <fullName evidence="6">Fe/B12 periplasmic-binding domain-containing protein</fullName>
    </recommendedName>
</protein>
<dbReference type="Gene3D" id="3.40.50.1980">
    <property type="entry name" value="Nitrogenase molybdenum iron protein domain"/>
    <property type="match status" value="2"/>
</dbReference>
<comment type="caution">
    <text evidence="7">The sequence shown here is derived from an EMBL/GenBank/DDBJ whole genome shotgun (WGS) entry which is preliminary data.</text>
</comment>
<dbReference type="PANTHER" id="PTHR30532:SF1">
    <property type="entry name" value="IRON(3+)-HYDROXAMATE-BINDING PROTEIN FHUD"/>
    <property type="match status" value="1"/>
</dbReference>
<evidence type="ECO:0000313" key="7">
    <source>
        <dbReference type="EMBL" id="KJC63038.1"/>
    </source>
</evidence>
<evidence type="ECO:0000256" key="3">
    <source>
        <dbReference type="ARBA" id="ARBA00022448"/>
    </source>
</evidence>
<dbReference type="InterPro" id="IPR002491">
    <property type="entry name" value="ABC_transptr_periplasmic_BD"/>
</dbReference>
<keyword evidence="8" id="KW-1185">Reference proteome</keyword>
<dbReference type="PANTHER" id="PTHR30532">
    <property type="entry name" value="IRON III DICITRATE-BINDING PERIPLASMIC PROTEIN"/>
    <property type="match status" value="1"/>
</dbReference>
<keyword evidence="3" id="KW-0813">Transport</keyword>
<dbReference type="CDD" id="cd01146">
    <property type="entry name" value="FhuD"/>
    <property type="match status" value="1"/>
</dbReference>
<evidence type="ECO:0000256" key="2">
    <source>
        <dbReference type="ARBA" id="ARBA00008814"/>
    </source>
</evidence>
<evidence type="ECO:0000259" key="6">
    <source>
        <dbReference type="PROSITE" id="PS50983"/>
    </source>
</evidence>
<dbReference type="Proteomes" id="UP000032503">
    <property type="component" value="Unassembled WGS sequence"/>
</dbReference>
<proteinExistence type="inferred from homology"/>
<comment type="similarity">
    <text evidence="2">Belongs to the bacterial solute-binding protein 8 family.</text>
</comment>
<evidence type="ECO:0000256" key="4">
    <source>
        <dbReference type="ARBA" id="ARBA00022729"/>
    </source>
</evidence>
<sequence length="345" mass="36077">MTSSSPTAAPIRARRRAIASAAVVVAALVAVTGCSAGAGATTAVSDVKTQTIDDYFGSVDVPVEPQRVVAGDPVSLAIMLSLGVKPVAASFSPTSLPSHLADKAEGIENIAGEGGGFDPNLEAALAEKPDLIVLDTGYTGEGDKAWNKKTYDLATASGVPTFGYAFDDGVSFDDLKHGVTEVASVLGKKEAGEKLISGLEQRMTDLAARVKSAGLSDKPVSAVRLSDGGNYSIRVGTSESIAFRALGIAQPEGQQDPSLFRIELTAENLNELAKADTLFVYVDDNSPAEKEKFTSSPLWPTLPAVQANRVHWVSSGVWNSSDPVGLDKILDDIEKDFIEPAEQQG</sequence>
<comment type="subcellular location">
    <subcellularLocation>
        <location evidence="1">Cell envelope</location>
    </subcellularLocation>
</comment>
<dbReference type="Pfam" id="PF01497">
    <property type="entry name" value="Peripla_BP_2"/>
    <property type="match status" value="1"/>
</dbReference>
<dbReference type="PROSITE" id="PS50983">
    <property type="entry name" value="FE_B12_PBP"/>
    <property type="match status" value="1"/>
</dbReference>
<evidence type="ECO:0000256" key="5">
    <source>
        <dbReference type="SAM" id="SignalP"/>
    </source>
</evidence>
<dbReference type="SUPFAM" id="SSF53807">
    <property type="entry name" value="Helical backbone' metal receptor"/>
    <property type="match status" value="1"/>
</dbReference>
<name>A0ABR5CBM6_9MICO</name>
<evidence type="ECO:0000256" key="1">
    <source>
        <dbReference type="ARBA" id="ARBA00004196"/>
    </source>
</evidence>
<feature type="domain" description="Fe/B12 periplasmic-binding" evidence="6">
    <location>
        <begin position="67"/>
        <end position="341"/>
    </location>
</feature>
<gene>
    <name evidence="7" type="ORF">TZ00_16765</name>
</gene>